<protein>
    <submittedName>
        <fullName evidence="7">Arylsulfatase</fullName>
    </submittedName>
</protein>
<feature type="signal peptide" evidence="5">
    <location>
        <begin position="1"/>
        <end position="23"/>
    </location>
</feature>
<dbReference type="CDD" id="cd16025">
    <property type="entry name" value="PAS_like"/>
    <property type="match status" value="1"/>
</dbReference>
<dbReference type="RefSeq" id="WP_206293647.1">
    <property type="nucleotide sequence ID" value="NZ_CP063458.1"/>
</dbReference>
<feature type="chain" id="PRO_5034714213" evidence="5">
    <location>
        <begin position="24"/>
        <end position="542"/>
    </location>
</feature>
<proteinExistence type="inferred from homology"/>
<organism evidence="7 8">
    <name type="scientific">Humisphaera borealis</name>
    <dbReference type="NCBI Taxonomy" id="2807512"/>
    <lineage>
        <taxon>Bacteria</taxon>
        <taxon>Pseudomonadati</taxon>
        <taxon>Planctomycetota</taxon>
        <taxon>Phycisphaerae</taxon>
        <taxon>Tepidisphaerales</taxon>
        <taxon>Tepidisphaeraceae</taxon>
        <taxon>Humisphaera</taxon>
    </lineage>
</organism>
<dbReference type="Gene3D" id="3.30.1120.10">
    <property type="match status" value="1"/>
</dbReference>
<keyword evidence="4" id="KW-0106">Calcium</keyword>
<evidence type="ECO:0000313" key="7">
    <source>
        <dbReference type="EMBL" id="QOV90558.1"/>
    </source>
</evidence>
<dbReference type="Gene3D" id="3.40.720.10">
    <property type="entry name" value="Alkaline Phosphatase, subunit A"/>
    <property type="match status" value="1"/>
</dbReference>
<dbReference type="InterPro" id="IPR000917">
    <property type="entry name" value="Sulfatase_N"/>
</dbReference>
<evidence type="ECO:0000256" key="1">
    <source>
        <dbReference type="ARBA" id="ARBA00008779"/>
    </source>
</evidence>
<evidence type="ECO:0000256" key="5">
    <source>
        <dbReference type="SAM" id="SignalP"/>
    </source>
</evidence>
<feature type="domain" description="Sulfatase N-terminal" evidence="6">
    <location>
        <begin position="31"/>
        <end position="425"/>
    </location>
</feature>
<evidence type="ECO:0000256" key="4">
    <source>
        <dbReference type="ARBA" id="ARBA00022837"/>
    </source>
</evidence>
<reference evidence="7 8" key="1">
    <citation type="submission" date="2020-10" db="EMBL/GenBank/DDBJ databases">
        <title>Wide distribution of Phycisphaera-like planctomycetes from WD2101 soil group in peatlands and genome analysis of the first cultivated representative.</title>
        <authorList>
            <person name="Dedysh S.N."/>
            <person name="Beletsky A.V."/>
            <person name="Ivanova A."/>
            <person name="Kulichevskaya I.S."/>
            <person name="Suzina N.E."/>
            <person name="Philippov D.A."/>
            <person name="Rakitin A.L."/>
            <person name="Mardanov A.V."/>
            <person name="Ravin N.V."/>
        </authorList>
    </citation>
    <scope>NUCLEOTIDE SEQUENCE [LARGE SCALE GENOMIC DNA]</scope>
    <source>
        <strain evidence="7 8">M1803</strain>
    </source>
</reference>
<keyword evidence="2" id="KW-0479">Metal-binding</keyword>
<dbReference type="PANTHER" id="PTHR42693:SF53">
    <property type="entry name" value="ENDO-4-O-SULFATASE"/>
    <property type="match status" value="1"/>
</dbReference>
<dbReference type="Pfam" id="PF00884">
    <property type="entry name" value="Sulfatase"/>
    <property type="match status" value="1"/>
</dbReference>
<dbReference type="InterPro" id="IPR017850">
    <property type="entry name" value="Alkaline_phosphatase_core_sf"/>
</dbReference>
<comment type="similarity">
    <text evidence="1">Belongs to the sulfatase family.</text>
</comment>
<dbReference type="AlphaFoldDB" id="A0A7M2WYJ2"/>
<dbReference type="Proteomes" id="UP000593765">
    <property type="component" value="Chromosome"/>
</dbReference>
<dbReference type="InterPro" id="IPR050738">
    <property type="entry name" value="Sulfatase"/>
</dbReference>
<dbReference type="KEGG" id="hbs:IPV69_04095"/>
<dbReference type="SUPFAM" id="SSF53649">
    <property type="entry name" value="Alkaline phosphatase-like"/>
    <property type="match status" value="1"/>
</dbReference>
<name>A0A7M2WYJ2_9BACT</name>
<sequence length="542" mass="59888">MLRTACAVVCVLTAVVFTWPSDAAETSPARPNVVIILADDLGYSDVGCYGGEIETPNLDKLAANGVRFTSFYNTARCWPTRSAILSGYYPQQIGMDPQTGTFPAWTKLLPQRLTPLGYHSYHSGKWHVNNAPRIVADGGFEHSYNLADQGRYFSPKNHLLDDKPLPAVARDSGYYATTAIADHAIDFLKEHAQKHKAEPFFSYVAFTAPHFPIQALPEDIARYRERYRKGWDVLRAERYERQQKMGISTCALSKPEPQIIAPSGKASDLDIYGPAELRYAANWNDLTPEQKEFQATKFAIHAAMIDRMDREIGRVLDQIRAMSAMENTIIFFLSDNGASAEVMIRADGHDPAAPMGSAATHLCLGPGGSTVSNTPFRRHKIWVHEGGISTPLIVHWPKGIAARGEVRHAVGHVIDLVPTILTLAGGQAEGPTGAPPLPGRSLLPALAKDVPIERDYLYFSHVGNRALRVGDYKVVSAVVDDNRWELYNIATDRNEEKDLAAAEPDRLKQMVAKWEAVNTGYLAEYSKAVPNPVRKRGKGKEE</sequence>
<gene>
    <name evidence="7" type="ORF">IPV69_04095</name>
</gene>
<keyword evidence="8" id="KW-1185">Reference proteome</keyword>
<dbReference type="InterPro" id="IPR024607">
    <property type="entry name" value="Sulfatase_CS"/>
</dbReference>
<dbReference type="PANTHER" id="PTHR42693">
    <property type="entry name" value="ARYLSULFATASE FAMILY MEMBER"/>
    <property type="match status" value="1"/>
</dbReference>
<dbReference type="GO" id="GO:0004065">
    <property type="term" value="F:arylsulfatase activity"/>
    <property type="evidence" value="ECO:0007669"/>
    <property type="project" value="TreeGrafter"/>
</dbReference>
<keyword evidence="3" id="KW-0378">Hydrolase</keyword>
<evidence type="ECO:0000313" key="8">
    <source>
        <dbReference type="Proteomes" id="UP000593765"/>
    </source>
</evidence>
<dbReference type="EMBL" id="CP063458">
    <property type="protein sequence ID" value="QOV90558.1"/>
    <property type="molecule type" value="Genomic_DNA"/>
</dbReference>
<evidence type="ECO:0000259" key="6">
    <source>
        <dbReference type="Pfam" id="PF00884"/>
    </source>
</evidence>
<evidence type="ECO:0000256" key="2">
    <source>
        <dbReference type="ARBA" id="ARBA00022723"/>
    </source>
</evidence>
<keyword evidence="5" id="KW-0732">Signal</keyword>
<accession>A0A7M2WYJ2</accession>
<dbReference type="GO" id="GO:0046872">
    <property type="term" value="F:metal ion binding"/>
    <property type="evidence" value="ECO:0007669"/>
    <property type="project" value="UniProtKB-KW"/>
</dbReference>
<evidence type="ECO:0000256" key="3">
    <source>
        <dbReference type="ARBA" id="ARBA00022801"/>
    </source>
</evidence>
<dbReference type="PROSITE" id="PS00149">
    <property type="entry name" value="SULFATASE_2"/>
    <property type="match status" value="1"/>
</dbReference>